<dbReference type="EMBL" id="JAQOSP010000031">
    <property type="protein sequence ID" value="MDJ1168708.1"/>
    <property type="molecule type" value="Genomic_DNA"/>
</dbReference>
<reference evidence="4 5" key="1">
    <citation type="submission" date="2023-01" db="EMBL/GenBank/DDBJ databases">
        <title>Novel diversity within Roseofilum (Cyanobacteria; Desertifilaceae) from marine benthic mats with descriptions of four novel species.</title>
        <authorList>
            <person name="Wang Y."/>
            <person name="Berthold D.E."/>
            <person name="Hu J."/>
            <person name="Lefler F.W."/>
            <person name="Laughinghouse H.D. IV."/>
        </authorList>
    </citation>
    <scope>NUCLEOTIDE SEQUENCE [LARGE SCALE GENOMIC DNA]</scope>
    <source>
        <strain evidence="4 5">BLCC-M154</strain>
    </source>
</reference>
<dbReference type="PROSITE" id="PS50125">
    <property type="entry name" value="GUANYLATE_CYCLASE_2"/>
    <property type="match status" value="1"/>
</dbReference>
<dbReference type="SUPFAM" id="SSF55073">
    <property type="entry name" value="Nucleotide cyclase"/>
    <property type="match status" value="1"/>
</dbReference>
<organism evidence="4 5">
    <name type="scientific">Roseofilum acuticapitatum BLCC-M154</name>
    <dbReference type="NCBI Taxonomy" id="3022444"/>
    <lineage>
        <taxon>Bacteria</taxon>
        <taxon>Bacillati</taxon>
        <taxon>Cyanobacteriota</taxon>
        <taxon>Cyanophyceae</taxon>
        <taxon>Desertifilales</taxon>
        <taxon>Desertifilaceae</taxon>
        <taxon>Roseofilum</taxon>
        <taxon>Roseofilum acuticapitatum</taxon>
    </lineage>
</organism>
<feature type="transmembrane region" description="Helical" evidence="2">
    <location>
        <begin position="373"/>
        <end position="396"/>
    </location>
</feature>
<sequence length="655" mass="72893">MRELVLLFWRFMWKKIQQNLEEWRGVILIAPTIAFCVIILRMMGGLQLLEWAALDVFFRWRPLEPVDERILIVGITESDIQQMKQWPLSDQVLTELLKKIKSQNPRVIGLDIYRDLPVEPGYQQFVELARNTPNLIGIAKVEGDRLGESVASSPILGQLNQVAAADLILDGDGKIRRMLLSVRDSEGKTFFGLGTRLALDYLQQEGIALEVLDPPTSKVGLGKAVFMPLQNHDGGYVNADTGGYQIMLNFRSRFCRDSQQPCELFETVTLSDVLNDRLPPDLMRDRIVLIGGKAASLNDRFITPFGYSLQEGGIRSGVEIHADLASHIISAALDGRPQIQFWSEFEESLWIGFWSTWGAILGWIFLRVRWKLIGVVFCGVGLTLITYGAFLLGWWLPVVPPLVGLFGAAISITAYIGFLERTNRKTIMQLFERHVTPKIAQAVWRDRHQLLNEGKLTGRKLTATVLFTDLQGFTTISESIDPETLMVWLNQYMNAMVNIVLSHDGVVDKFIGDAVMAVFGVPIPSTTTEAIAQDAQLAVQCAVEMGKKLRSLNRAWKASGLPTVAMRVGIATGEVVAGSLGSNQRMNYTTIGDSVNVAARLESYDKSLDGGLCRILISEETYENIKGKFPTQAIGSVSLKGRTAPVKIYQVMGNE</sequence>
<dbReference type="PANTHER" id="PTHR43081">
    <property type="entry name" value="ADENYLATE CYCLASE, TERMINAL-DIFFERENTIATION SPECIFIC-RELATED"/>
    <property type="match status" value="1"/>
</dbReference>
<dbReference type="RefSeq" id="WP_283752470.1">
    <property type="nucleotide sequence ID" value="NZ_JAQOSP010000031.1"/>
</dbReference>
<comment type="similarity">
    <text evidence="1">Belongs to the adenylyl cyclase class-3 family.</text>
</comment>
<accession>A0ABT7AP77</accession>
<dbReference type="SMART" id="SM01080">
    <property type="entry name" value="CHASE2"/>
    <property type="match status" value="1"/>
</dbReference>
<comment type="caution">
    <text evidence="4">The sequence shown here is derived from an EMBL/GenBank/DDBJ whole genome shotgun (WGS) entry which is preliminary data.</text>
</comment>
<gene>
    <name evidence="4" type="ORF">PMG71_04645</name>
</gene>
<dbReference type="PANTHER" id="PTHR43081:SF1">
    <property type="entry name" value="ADENYLATE CYCLASE, TERMINAL-DIFFERENTIATION SPECIFIC"/>
    <property type="match status" value="1"/>
</dbReference>
<name>A0ABT7AP77_9CYAN</name>
<dbReference type="CDD" id="cd07302">
    <property type="entry name" value="CHD"/>
    <property type="match status" value="1"/>
</dbReference>
<keyword evidence="2" id="KW-0472">Membrane</keyword>
<evidence type="ECO:0000313" key="5">
    <source>
        <dbReference type="Proteomes" id="UP001235303"/>
    </source>
</evidence>
<feature type="transmembrane region" description="Helical" evidence="2">
    <location>
        <begin position="348"/>
        <end position="366"/>
    </location>
</feature>
<evidence type="ECO:0000256" key="2">
    <source>
        <dbReference type="SAM" id="Phobius"/>
    </source>
</evidence>
<dbReference type="SMART" id="SM00044">
    <property type="entry name" value="CYCc"/>
    <property type="match status" value="1"/>
</dbReference>
<evidence type="ECO:0000256" key="1">
    <source>
        <dbReference type="ARBA" id="ARBA00005381"/>
    </source>
</evidence>
<dbReference type="InterPro" id="IPR001054">
    <property type="entry name" value="A/G_cyclase"/>
</dbReference>
<evidence type="ECO:0000259" key="3">
    <source>
        <dbReference type="PROSITE" id="PS50125"/>
    </source>
</evidence>
<keyword evidence="2" id="KW-1133">Transmembrane helix</keyword>
<dbReference type="Pfam" id="PF00211">
    <property type="entry name" value="Guanylate_cyc"/>
    <property type="match status" value="1"/>
</dbReference>
<dbReference type="InterPro" id="IPR029787">
    <property type="entry name" value="Nucleotide_cyclase"/>
</dbReference>
<proteinExistence type="inferred from homology"/>
<feature type="transmembrane region" description="Helical" evidence="2">
    <location>
        <begin position="402"/>
        <end position="419"/>
    </location>
</feature>
<dbReference type="Proteomes" id="UP001235303">
    <property type="component" value="Unassembled WGS sequence"/>
</dbReference>
<feature type="transmembrane region" description="Helical" evidence="2">
    <location>
        <begin position="21"/>
        <end position="40"/>
    </location>
</feature>
<dbReference type="InterPro" id="IPR050697">
    <property type="entry name" value="Adenylyl/Guanylyl_Cyclase_3/4"/>
</dbReference>
<dbReference type="Gene3D" id="3.30.70.1230">
    <property type="entry name" value="Nucleotide cyclase"/>
    <property type="match status" value="1"/>
</dbReference>
<protein>
    <submittedName>
        <fullName evidence="4">Adenylate/guanylate cyclase domain-containing protein</fullName>
    </submittedName>
</protein>
<keyword evidence="2" id="KW-0812">Transmembrane</keyword>
<dbReference type="InterPro" id="IPR007890">
    <property type="entry name" value="CHASE2"/>
</dbReference>
<feature type="domain" description="Guanylate cyclase" evidence="3">
    <location>
        <begin position="464"/>
        <end position="602"/>
    </location>
</feature>
<keyword evidence="5" id="KW-1185">Reference proteome</keyword>
<evidence type="ECO:0000313" key="4">
    <source>
        <dbReference type="EMBL" id="MDJ1168708.1"/>
    </source>
</evidence>
<dbReference type="Pfam" id="PF05226">
    <property type="entry name" value="CHASE2"/>
    <property type="match status" value="1"/>
</dbReference>